<accession>A0ACA9PFA1</accession>
<feature type="non-terminal residue" evidence="1">
    <location>
        <position position="1"/>
    </location>
</feature>
<comment type="caution">
    <text evidence="1">The sequence shown here is derived from an EMBL/GenBank/DDBJ whole genome shotgun (WGS) entry which is preliminary data.</text>
</comment>
<evidence type="ECO:0000313" key="2">
    <source>
        <dbReference type="Proteomes" id="UP000789860"/>
    </source>
</evidence>
<reference evidence="1" key="1">
    <citation type="submission" date="2021-06" db="EMBL/GenBank/DDBJ databases">
        <authorList>
            <person name="Kallberg Y."/>
            <person name="Tangrot J."/>
            <person name="Rosling A."/>
        </authorList>
    </citation>
    <scope>NUCLEOTIDE SEQUENCE</scope>
    <source>
        <strain evidence="1">AU212A</strain>
    </source>
</reference>
<gene>
    <name evidence="1" type="ORF">SCALOS_LOCUS10356</name>
</gene>
<keyword evidence="2" id="KW-1185">Reference proteome</keyword>
<proteinExistence type="predicted"/>
<protein>
    <submittedName>
        <fullName evidence="1">11204_t:CDS:1</fullName>
    </submittedName>
</protein>
<name>A0ACA9PFA1_9GLOM</name>
<organism evidence="1 2">
    <name type="scientific">Scutellospora calospora</name>
    <dbReference type="NCBI Taxonomy" id="85575"/>
    <lineage>
        <taxon>Eukaryota</taxon>
        <taxon>Fungi</taxon>
        <taxon>Fungi incertae sedis</taxon>
        <taxon>Mucoromycota</taxon>
        <taxon>Glomeromycotina</taxon>
        <taxon>Glomeromycetes</taxon>
        <taxon>Diversisporales</taxon>
        <taxon>Gigasporaceae</taxon>
        <taxon>Scutellospora</taxon>
    </lineage>
</organism>
<sequence>NGFSNAKYKKFDYKDQAEQYIKEEKEIINIDSNTLQVWTDGSTFDNRRVFWKKNDPKNLSKWLPGKEQTNNRAEIFAIIRALEICEDKRKKLEIMTDSKYVINAYEKWINKWEKNRWITSCNTVVKNKDLFVRLKRLIENRIGTVKLVHVHGHQGNYGNEQVDKLAKQGSLKEYVKEIEKKTERKITDYFK</sequence>
<dbReference type="Proteomes" id="UP000789860">
    <property type="component" value="Unassembled WGS sequence"/>
</dbReference>
<dbReference type="EMBL" id="CAJVPM010038015">
    <property type="protein sequence ID" value="CAG8697010.1"/>
    <property type="molecule type" value="Genomic_DNA"/>
</dbReference>
<evidence type="ECO:0000313" key="1">
    <source>
        <dbReference type="EMBL" id="CAG8697010.1"/>
    </source>
</evidence>